<evidence type="ECO:0000313" key="1">
    <source>
        <dbReference type="EMBL" id="KAI3735436.1"/>
    </source>
</evidence>
<name>A0ACB9CME0_ARCLA</name>
<evidence type="ECO:0000313" key="2">
    <source>
        <dbReference type="Proteomes" id="UP001055879"/>
    </source>
</evidence>
<protein>
    <submittedName>
        <fullName evidence="1">Uncharacterized protein</fullName>
    </submittedName>
</protein>
<organism evidence="1 2">
    <name type="scientific">Arctium lappa</name>
    <name type="common">Greater burdock</name>
    <name type="synonym">Lappa major</name>
    <dbReference type="NCBI Taxonomy" id="4217"/>
    <lineage>
        <taxon>Eukaryota</taxon>
        <taxon>Viridiplantae</taxon>
        <taxon>Streptophyta</taxon>
        <taxon>Embryophyta</taxon>
        <taxon>Tracheophyta</taxon>
        <taxon>Spermatophyta</taxon>
        <taxon>Magnoliopsida</taxon>
        <taxon>eudicotyledons</taxon>
        <taxon>Gunneridae</taxon>
        <taxon>Pentapetalae</taxon>
        <taxon>asterids</taxon>
        <taxon>campanulids</taxon>
        <taxon>Asterales</taxon>
        <taxon>Asteraceae</taxon>
        <taxon>Carduoideae</taxon>
        <taxon>Cardueae</taxon>
        <taxon>Arctiinae</taxon>
        <taxon>Arctium</taxon>
    </lineage>
</organism>
<reference evidence="2" key="1">
    <citation type="journal article" date="2022" name="Mol. Ecol. Resour.">
        <title>The genomes of chicory, endive, great burdock and yacon provide insights into Asteraceae palaeo-polyploidization history and plant inulin production.</title>
        <authorList>
            <person name="Fan W."/>
            <person name="Wang S."/>
            <person name="Wang H."/>
            <person name="Wang A."/>
            <person name="Jiang F."/>
            <person name="Liu H."/>
            <person name="Zhao H."/>
            <person name="Xu D."/>
            <person name="Zhang Y."/>
        </authorList>
    </citation>
    <scope>NUCLEOTIDE SEQUENCE [LARGE SCALE GENOMIC DNA]</scope>
    <source>
        <strain evidence="2">cv. Niubang</strain>
    </source>
</reference>
<accession>A0ACB9CME0</accession>
<reference evidence="1 2" key="2">
    <citation type="journal article" date="2022" name="Mol. Ecol. Resour.">
        <title>The genomes of chicory, endive, great burdock and yacon provide insights into Asteraceae paleo-polyploidization history and plant inulin production.</title>
        <authorList>
            <person name="Fan W."/>
            <person name="Wang S."/>
            <person name="Wang H."/>
            <person name="Wang A."/>
            <person name="Jiang F."/>
            <person name="Liu H."/>
            <person name="Zhao H."/>
            <person name="Xu D."/>
            <person name="Zhang Y."/>
        </authorList>
    </citation>
    <scope>NUCLEOTIDE SEQUENCE [LARGE SCALE GENOMIC DNA]</scope>
    <source>
        <strain evidence="2">cv. Niubang</strain>
    </source>
</reference>
<comment type="caution">
    <text evidence="1">The sequence shown here is derived from an EMBL/GenBank/DDBJ whole genome shotgun (WGS) entry which is preliminary data.</text>
</comment>
<gene>
    <name evidence="1" type="ORF">L6452_14933</name>
</gene>
<proteinExistence type="predicted"/>
<dbReference type="EMBL" id="CM042050">
    <property type="protein sequence ID" value="KAI3735436.1"/>
    <property type="molecule type" value="Genomic_DNA"/>
</dbReference>
<dbReference type="Proteomes" id="UP001055879">
    <property type="component" value="Linkage Group LG04"/>
</dbReference>
<sequence>MVSLSEEEECRFFDAQDTIIGSLDSLPDPLSETDEPNSHVVHNLVPNDFQYHIWANAPISVHQRKNSFLRFMGLSSDAKILEENTIDDDLLKMGTHDRIIQTSGAVLRIPLEQDSLTTVSRIQDSLTTVSRIQDSTNCKEEEEEEDGGGNLLTRPQVVSSPSVQKLVDRHIKVADTMAKTMNRVKGQFLCRLRSMACIIHKGGRSDGFGSHDVGSRHWARVQRVGVRHSRKRLKELSAVFIGQDIQAHQGSILTMKFNHDGRYLASAGEDAVVRVWQVVEDERSNDIDIPDVDPSCLYFTVNSLSELAPLVVAKQKISMLKSLRKTKNSACVIFPPKVFRILEKPVHEFHGHKGEVLDLSWSRDNLLLSASVDETVRLWRVGNDRCVKVFPHSNYVTCVQFQPVDEDYFISGSIDGKVRTWSVSGCQVVDWIDVREIVTAVSYSPNGKGGVIGSMTGCCSFFSLSDNRFQLEASVFLNSKKKSPFKRIIGFQFCPQDPAKIMVTCSDSHVRILHDTNVIAKFRGQRSAGNPLSAAFTADGKHIVSANEDSNVYVWNCNDQKGPSVYQQKTVRSYECFSAGASVALPWSGLKVRKNTGNGWEVEEGLSKPLPFSSPGYFSLDQEYFPESIPKVSATWPEEKLPSSSSSPGISSPLCKSRYKFFRSSCQSSYSCHAWGLVIVTAGWDGRIRSFLNYGLPATV</sequence>
<keyword evidence="2" id="KW-1185">Reference proteome</keyword>